<feature type="transmembrane region" description="Helical" evidence="1">
    <location>
        <begin position="111"/>
        <end position="132"/>
    </location>
</feature>
<proteinExistence type="predicted"/>
<keyword evidence="1" id="KW-0812">Transmembrane</keyword>
<dbReference type="InterPro" id="IPR007820">
    <property type="entry name" value="AbrB_fam"/>
</dbReference>
<feature type="transmembrane region" description="Helical" evidence="1">
    <location>
        <begin position="294"/>
        <end position="311"/>
    </location>
</feature>
<dbReference type="PANTHER" id="PTHR38457">
    <property type="entry name" value="REGULATOR ABRB-RELATED"/>
    <property type="match status" value="1"/>
</dbReference>
<organism evidence="2">
    <name type="scientific">uncultured bacterium EIL20A02</name>
    <dbReference type="NCBI Taxonomy" id="1768200"/>
    <lineage>
        <taxon>Bacteria</taxon>
        <taxon>environmental samples</taxon>
    </lineage>
</organism>
<evidence type="ECO:0000313" key="2">
    <source>
        <dbReference type="EMBL" id="ALS56232.1"/>
    </source>
</evidence>
<dbReference type="PANTHER" id="PTHR38457:SF1">
    <property type="entry name" value="REGULATOR ABRB-RELATED"/>
    <property type="match status" value="1"/>
</dbReference>
<dbReference type="Pfam" id="PF05145">
    <property type="entry name" value="AbrB"/>
    <property type="match status" value="1"/>
</dbReference>
<feature type="transmembrane region" description="Helical" evidence="1">
    <location>
        <begin position="178"/>
        <end position="196"/>
    </location>
</feature>
<dbReference type="AlphaFoldDB" id="A0A0U2W8Z7"/>
<sequence length="320" mass="34710">MLGAMFANIIASLIRLPVAGPNRLRPLVAIVIGVMLGSSFTPALFDHITLWAPSLILMVVYLVAAALLVVPFYRKIAGFDLSTAYFAGMPGGLMEMMIIGKDVGADERSIILAHTARIVLVVTLVAIWFRVVQDIDLSDRSQFGIPFSEIPEHELIILAIVGAFGYFLGRFLRLPAPMLLGPIIVSAAVHSLGIIHNPPPRELVIIAQIFLGTIVGCRFVGTEPKAILRAIGLGLGATTLMLILTFSFAFAFYQMFGQTIEQLVLAYSPGGLAEMSLVALAMNADIAYVASHHLLRISFVMMMAPILFKFVSRADNDLKK</sequence>
<dbReference type="GO" id="GO:0016020">
    <property type="term" value="C:membrane"/>
    <property type="evidence" value="ECO:0007669"/>
    <property type="project" value="InterPro"/>
</dbReference>
<feature type="transmembrane region" description="Helical" evidence="1">
    <location>
        <begin position="203"/>
        <end position="221"/>
    </location>
</feature>
<reference evidence="2" key="1">
    <citation type="journal article" date="2016" name="ISME J.">
        <title>Functional metagenomic screen reveals new and diverse microbial rhodopsins.</title>
        <authorList>
            <person name="Pushkarev A."/>
            <person name="Beja O."/>
        </authorList>
    </citation>
    <scope>NUCLEOTIDE SEQUENCE</scope>
</reference>
<protein>
    <submittedName>
        <fullName evidence="2">Putative AbrB family transcriptional regulator</fullName>
    </submittedName>
</protein>
<feature type="transmembrane region" description="Helical" evidence="1">
    <location>
        <begin position="51"/>
        <end position="70"/>
    </location>
</feature>
<feature type="transmembrane region" description="Helical" evidence="1">
    <location>
        <begin position="82"/>
        <end position="99"/>
    </location>
</feature>
<dbReference type="NCBIfam" id="TIGR03082">
    <property type="entry name" value="Gneg_AbrB_dup"/>
    <property type="match status" value="1"/>
</dbReference>
<feature type="transmembrane region" description="Helical" evidence="1">
    <location>
        <begin position="24"/>
        <end position="45"/>
    </location>
</feature>
<feature type="transmembrane region" description="Helical" evidence="1">
    <location>
        <begin position="227"/>
        <end position="252"/>
    </location>
</feature>
<name>A0A0U2W8Z7_9BACT</name>
<dbReference type="GO" id="GO:0010468">
    <property type="term" value="P:regulation of gene expression"/>
    <property type="evidence" value="ECO:0007669"/>
    <property type="project" value="InterPro"/>
</dbReference>
<keyword evidence="1" id="KW-0472">Membrane</keyword>
<evidence type="ECO:0000256" key="1">
    <source>
        <dbReference type="SAM" id="Phobius"/>
    </source>
</evidence>
<accession>A0A0U2W8Z7</accession>
<dbReference type="EMBL" id="KT201091">
    <property type="protein sequence ID" value="ALS56232.1"/>
    <property type="molecule type" value="Genomic_DNA"/>
</dbReference>
<keyword evidence="1" id="KW-1133">Transmembrane helix</keyword>
<dbReference type="InterPro" id="IPR017516">
    <property type="entry name" value="AbrB_dup"/>
</dbReference>
<dbReference type="PIRSF" id="PIRSF038991">
    <property type="entry name" value="Protein_AbrB"/>
    <property type="match status" value="1"/>
</dbReference>